<organism evidence="7 8">
    <name type="scientific">Desulfitobacterium metallireducens DSM 15288</name>
    <dbReference type="NCBI Taxonomy" id="871968"/>
    <lineage>
        <taxon>Bacteria</taxon>
        <taxon>Bacillati</taxon>
        <taxon>Bacillota</taxon>
        <taxon>Clostridia</taxon>
        <taxon>Eubacteriales</taxon>
        <taxon>Desulfitobacteriaceae</taxon>
        <taxon>Desulfitobacterium</taxon>
    </lineage>
</organism>
<name>W0EHM5_9FIRM</name>
<evidence type="ECO:0000256" key="5">
    <source>
        <dbReference type="SAM" id="Phobius"/>
    </source>
</evidence>
<keyword evidence="3 5" id="KW-1133">Transmembrane helix</keyword>
<evidence type="ECO:0000256" key="4">
    <source>
        <dbReference type="ARBA" id="ARBA00023136"/>
    </source>
</evidence>
<feature type="transmembrane region" description="Helical" evidence="5">
    <location>
        <begin position="77"/>
        <end position="96"/>
    </location>
</feature>
<dbReference type="InterPro" id="IPR051533">
    <property type="entry name" value="WaaL-like"/>
</dbReference>
<dbReference type="HOGENOM" id="CLU_570744_0_0_9"/>
<keyword evidence="2 5" id="KW-0812">Transmembrane</keyword>
<dbReference type="Pfam" id="PF04932">
    <property type="entry name" value="Wzy_C"/>
    <property type="match status" value="1"/>
</dbReference>
<evidence type="ECO:0000313" key="7">
    <source>
        <dbReference type="EMBL" id="AHF08689.1"/>
    </source>
</evidence>
<dbReference type="OrthoDB" id="9255580at2"/>
<feature type="transmembrane region" description="Helical" evidence="5">
    <location>
        <begin position="270"/>
        <end position="288"/>
    </location>
</feature>
<feature type="transmembrane region" description="Helical" evidence="5">
    <location>
        <begin position="440"/>
        <end position="462"/>
    </location>
</feature>
<dbReference type="InterPro" id="IPR007016">
    <property type="entry name" value="O-antigen_ligase-rel_domated"/>
</dbReference>
<evidence type="ECO:0000256" key="1">
    <source>
        <dbReference type="ARBA" id="ARBA00004141"/>
    </source>
</evidence>
<dbReference type="GO" id="GO:0016020">
    <property type="term" value="C:membrane"/>
    <property type="evidence" value="ECO:0007669"/>
    <property type="project" value="UniProtKB-SubCell"/>
</dbReference>
<dbReference type="PANTHER" id="PTHR37422">
    <property type="entry name" value="TEICHURONIC ACID BIOSYNTHESIS PROTEIN TUAE"/>
    <property type="match status" value="1"/>
</dbReference>
<dbReference type="eggNOG" id="COG3307">
    <property type="taxonomic scope" value="Bacteria"/>
</dbReference>
<accession>W0EHM5</accession>
<evidence type="ECO:0000313" key="8">
    <source>
        <dbReference type="Proteomes" id="UP000010847"/>
    </source>
</evidence>
<evidence type="ECO:0000259" key="6">
    <source>
        <dbReference type="Pfam" id="PF04932"/>
    </source>
</evidence>
<comment type="subcellular location">
    <subcellularLocation>
        <location evidence="1">Membrane</location>
        <topology evidence="1">Multi-pass membrane protein</topology>
    </subcellularLocation>
</comment>
<feature type="transmembrane region" description="Helical" evidence="5">
    <location>
        <begin position="141"/>
        <end position="157"/>
    </location>
</feature>
<dbReference type="STRING" id="871968.DESME_14495"/>
<dbReference type="AlphaFoldDB" id="W0EHM5"/>
<dbReference type="PANTHER" id="PTHR37422:SF23">
    <property type="entry name" value="TEICHURONIC ACID BIOSYNTHESIS PROTEIN TUAE"/>
    <property type="match status" value="1"/>
</dbReference>
<evidence type="ECO:0000256" key="2">
    <source>
        <dbReference type="ARBA" id="ARBA00022692"/>
    </source>
</evidence>
<proteinExistence type="predicted"/>
<keyword evidence="4 5" id="KW-0472">Membrane</keyword>
<feature type="transmembrane region" description="Helical" evidence="5">
    <location>
        <begin position="248"/>
        <end position="264"/>
    </location>
</feature>
<protein>
    <recommendedName>
        <fullName evidence="6">O-antigen ligase-related domain-containing protein</fullName>
    </recommendedName>
</protein>
<feature type="transmembrane region" description="Helical" evidence="5">
    <location>
        <begin position="12"/>
        <end position="40"/>
    </location>
</feature>
<feature type="domain" description="O-antigen ligase-related" evidence="6">
    <location>
        <begin position="258"/>
        <end position="415"/>
    </location>
</feature>
<evidence type="ECO:0000256" key="3">
    <source>
        <dbReference type="ARBA" id="ARBA00022989"/>
    </source>
</evidence>
<feature type="transmembrane region" description="Helical" evidence="5">
    <location>
        <begin position="468"/>
        <end position="485"/>
    </location>
</feature>
<keyword evidence="8" id="KW-1185">Reference proteome</keyword>
<feature type="transmembrane region" description="Helical" evidence="5">
    <location>
        <begin position="297"/>
        <end position="314"/>
    </location>
</feature>
<feature type="transmembrane region" description="Helical" evidence="5">
    <location>
        <begin position="52"/>
        <end position="71"/>
    </location>
</feature>
<dbReference type="EMBL" id="CP007032">
    <property type="protein sequence ID" value="AHF08689.1"/>
    <property type="molecule type" value="Genomic_DNA"/>
</dbReference>
<feature type="transmembrane region" description="Helical" evidence="5">
    <location>
        <begin position="224"/>
        <end position="241"/>
    </location>
</feature>
<gene>
    <name evidence="7" type="ORF">DESME_14495</name>
</gene>
<dbReference type="KEGG" id="dmt:DESME_14495"/>
<reference evidence="7 8" key="1">
    <citation type="submission" date="2013-12" db="EMBL/GenBank/DDBJ databases">
        <authorList>
            <consortium name="DOE Joint Genome Institute"/>
            <person name="Smidt H."/>
            <person name="Huntemann M."/>
            <person name="Han J."/>
            <person name="Chen A."/>
            <person name="Kyrpides N."/>
            <person name="Mavromatis K."/>
            <person name="Markowitz V."/>
            <person name="Palaniappan K."/>
            <person name="Ivanova N."/>
            <person name="Schaumberg A."/>
            <person name="Pati A."/>
            <person name="Liolios K."/>
            <person name="Nordberg H.P."/>
            <person name="Cantor M.N."/>
            <person name="Hua S.X."/>
            <person name="Woyke T."/>
        </authorList>
    </citation>
    <scope>NUCLEOTIDE SEQUENCE [LARGE SCALE GENOMIC DNA]</scope>
    <source>
        <strain evidence="8">DSM 15288</strain>
    </source>
</reference>
<feature type="transmembrane region" description="Helical" evidence="5">
    <location>
        <begin position="112"/>
        <end position="129"/>
    </location>
</feature>
<dbReference type="Proteomes" id="UP000010847">
    <property type="component" value="Chromosome"/>
</dbReference>
<feature type="transmembrane region" description="Helical" evidence="5">
    <location>
        <begin position="408"/>
        <end position="428"/>
    </location>
</feature>
<sequence>MKNKRILINMIYVLFILGNLLVDPSLVVVDAYALGIGLIIINHIRWEGGQELLYHFVLLFSVMDFTFNLPLLGRFNIYYLHIALFVLVVWLMVSFLKKRPNLSPKQLTQNRYLLFLSIFIVYMVISLVWSEAKGAAVKQMINYGIMICFMLVVFIFNPNQEKLRETLKVLAYTLGSVLVIGTIEMTGNRIMPVRNIFSDTGWYDKGIDYLKTIPEVFFYNPNNYGVYLIMAMCFIVSFIVYNRNKKTTALFWLLQLGALMNLIFCTSRTAYIAMLVTLGGFMVLFLLTREWRKFRKALAVGLLTIILFYGLSITPELDVYYGKFNDTPIINMLSLNKNKKIQPIAEFGGEGSTSERMTTMIDITKGVVLEGHPQGFGVNNTGGYLKKLGNTHGIVNPHSLWFEVLGDFGIGIFLYFIFIYLNLLWDLLKVYRESLKSAPSGITSYTTLSLIAALGGFILTAFAPSSVISFPQMWLLFGLAATIIIRRKTFLENVKNG</sequence>
<feature type="transmembrane region" description="Helical" evidence="5">
    <location>
        <begin position="169"/>
        <end position="187"/>
    </location>
</feature>